<feature type="region of interest" description="Disordered" evidence="1">
    <location>
        <begin position="198"/>
        <end position="232"/>
    </location>
</feature>
<dbReference type="AlphaFoldDB" id="A0A078A483"/>
<feature type="compositionally biased region" description="Polar residues" evidence="1">
    <location>
        <begin position="320"/>
        <end position="331"/>
    </location>
</feature>
<feature type="compositionally biased region" description="Polar residues" evidence="1">
    <location>
        <begin position="510"/>
        <end position="528"/>
    </location>
</feature>
<protein>
    <submittedName>
        <fullName evidence="2">Uncharacterized protein</fullName>
    </submittedName>
</protein>
<keyword evidence="3" id="KW-1185">Reference proteome</keyword>
<proteinExistence type="predicted"/>
<sequence>MKVKVSRNNLINLSKSIHQRHHTQVLSNQYATNEDDFLNNIPDEICYQNTACNYKLTTIPTQIVQKSYVEECEMSQTSIKDEPRSIRNNKTGISPGRLTSRVMKATPVNLMRLFDNSDNYQQLLQDDFDSSRALLNSSTIKDLLKSDFSKGLHQQKLRTGSQSPYSARVNNIKSQYSQPRIKNRQMPQTKINLTRYTIQQHQKPTPRNSKQDQSQNQDHHRINKQTQQQLGQTMLTQSQIGNAVTEQLAKADEGRKTFTGISKTRIQQARNKLIKQQQDARRQEIPLELKLLKYNQTIMAQTQRGGKADNNANSFQMVTSRSQDKSGSITPTRAMGVDQRARSRNIVERYLNINKSQHSLQENNHRFQQNQTVAIQSNKTRTFNNNNDLNIKQSIQVDLNDTDLEDSDSDTIDEIDVNDIEEQNNLVRSKYSPKKYPRNPSRSPSRLFRDNMTCRTDRSANHTQNNSKKRPAVDEPQTQQRNSIIEFDARETNSNSEVHTFKREKKQNRQSHTNYIVLPSRTQNKQSP</sequence>
<feature type="compositionally biased region" description="Polar residues" evidence="1">
    <location>
        <begin position="198"/>
        <end position="216"/>
    </location>
</feature>
<feature type="region of interest" description="Disordered" evidence="1">
    <location>
        <begin position="428"/>
        <end position="528"/>
    </location>
</feature>
<dbReference type="Proteomes" id="UP000039865">
    <property type="component" value="Unassembled WGS sequence"/>
</dbReference>
<organism evidence="2 3">
    <name type="scientific">Stylonychia lemnae</name>
    <name type="common">Ciliate</name>
    <dbReference type="NCBI Taxonomy" id="5949"/>
    <lineage>
        <taxon>Eukaryota</taxon>
        <taxon>Sar</taxon>
        <taxon>Alveolata</taxon>
        <taxon>Ciliophora</taxon>
        <taxon>Intramacronucleata</taxon>
        <taxon>Spirotrichea</taxon>
        <taxon>Stichotrichia</taxon>
        <taxon>Sporadotrichida</taxon>
        <taxon>Oxytrichidae</taxon>
        <taxon>Stylonychinae</taxon>
        <taxon>Stylonychia</taxon>
    </lineage>
</organism>
<reference evidence="2 3" key="1">
    <citation type="submission" date="2014-06" db="EMBL/GenBank/DDBJ databases">
        <authorList>
            <person name="Swart Estienne"/>
        </authorList>
    </citation>
    <scope>NUCLEOTIDE SEQUENCE [LARGE SCALE GENOMIC DNA]</scope>
    <source>
        <strain evidence="2 3">130c</strain>
    </source>
</reference>
<evidence type="ECO:0000313" key="3">
    <source>
        <dbReference type="Proteomes" id="UP000039865"/>
    </source>
</evidence>
<evidence type="ECO:0000256" key="1">
    <source>
        <dbReference type="SAM" id="MobiDB-lite"/>
    </source>
</evidence>
<dbReference type="InParanoid" id="A0A078A483"/>
<gene>
    <name evidence="2" type="primary">Contig8441.g429</name>
    <name evidence="2" type="ORF">STYLEM_4554</name>
</gene>
<accession>A0A078A483</accession>
<feature type="region of interest" description="Disordered" evidence="1">
    <location>
        <begin position="320"/>
        <end position="339"/>
    </location>
</feature>
<dbReference type="EMBL" id="CCKQ01004408">
    <property type="protein sequence ID" value="CDW75564.1"/>
    <property type="molecule type" value="Genomic_DNA"/>
</dbReference>
<name>A0A078A483_STYLE</name>
<evidence type="ECO:0000313" key="2">
    <source>
        <dbReference type="EMBL" id="CDW75564.1"/>
    </source>
</evidence>